<dbReference type="AlphaFoldDB" id="X0SZC0"/>
<evidence type="ECO:0000313" key="1">
    <source>
        <dbReference type="EMBL" id="GAF86329.1"/>
    </source>
</evidence>
<accession>X0SZC0</accession>
<name>X0SZC0_9ZZZZ</name>
<dbReference type="EMBL" id="BARS01018931">
    <property type="protein sequence ID" value="GAF86329.1"/>
    <property type="molecule type" value="Genomic_DNA"/>
</dbReference>
<feature type="non-terminal residue" evidence="1">
    <location>
        <position position="1"/>
    </location>
</feature>
<proteinExistence type="predicted"/>
<reference evidence="1" key="1">
    <citation type="journal article" date="2014" name="Front. Microbiol.">
        <title>High frequency of phylogenetically diverse reductive dehalogenase-homologous genes in deep subseafloor sedimentary metagenomes.</title>
        <authorList>
            <person name="Kawai M."/>
            <person name="Futagami T."/>
            <person name="Toyoda A."/>
            <person name="Takaki Y."/>
            <person name="Nishi S."/>
            <person name="Hori S."/>
            <person name="Arai W."/>
            <person name="Tsubouchi T."/>
            <person name="Morono Y."/>
            <person name="Uchiyama I."/>
            <person name="Ito T."/>
            <person name="Fujiyama A."/>
            <person name="Inagaki F."/>
            <person name="Takami H."/>
        </authorList>
    </citation>
    <scope>NUCLEOTIDE SEQUENCE</scope>
    <source>
        <strain evidence="1">Expedition CK06-06</strain>
    </source>
</reference>
<organism evidence="1">
    <name type="scientific">marine sediment metagenome</name>
    <dbReference type="NCBI Taxonomy" id="412755"/>
    <lineage>
        <taxon>unclassified sequences</taxon>
        <taxon>metagenomes</taxon>
        <taxon>ecological metagenomes</taxon>
    </lineage>
</organism>
<sequence>AKTVVLMDNRFPRRKAEIAITVVLKARSLGVALVKKS</sequence>
<gene>
    <name evidence="1" type="ORF">S01H1_30732</name>
</gene>
<comment type="caution">
    <text evidence="1">The sequence shown here is derived from an EMBL/GenBank/DDBJ whole genome shotgun (WGS) entry which is preliminary data.</text>
</comment>
<protein>
    <submittedName>
        <fullName evidence="1">Uncharacterized protein</fullName>
    </submittedName>
</protein>